<evidence type="ECO:0000313" key="3">
    <source>
        <dbReference type="Proteomes" id="UP000718451"/>
    </source>
</evidence>
<dbReference type="RefSeq" id="WP_168552906.1">
    <property type="nucleotide sequence ID" value="NZ_JAAWWL010000002.1"/>
</dbReference>
<dbReference type="EMBL" id="JAAWWL010000002">
    <property type="protein sequence ID" value="NKI32725.1"/>
    <property type="molecule type" value="Genomic_DNA"/>
</dbReference>
<organism evidence="2 3">
    <name type="scientific">Croceivirga thetidis</name>
    <dbReference type="NCBI Taxonomy" id="2721623"/>
    <lineage>
        <taxon>Bacteria</taxon>
        <taxon>Pseudomonadati</taxon>
        <taxon>Bacteroidota</taxon>
        <taxon>Flavobacteriia</taxon>
        <taxon>Flavobacteriales</taxon>
        <taxon>Flavobacteriaceae</taxon>
        <taxon>Croceivirga</taxon>
    </lineage>
</organism>
<proteinExistence type="predicted"/>
<reference evidence="2 3" key="1">
    <citation type="submission" date="2020-04" db="EMBL/GenBank/DDBJ databases">
        <authorList>
            <person name="Yoon J."/>
        </authorList>
    </citation>
    <scope>NUCLEOTIDE SEQUENCE [LARGE SCALE GENOMIC DNA]</scope>
    <source>
        <strain evidence="2 3">DJ-13</strain>
    </source>
</reference>
<accession>A0ABX1GUQ6</accession>
<feature type="repeat" description="TPR" evidence="1">
    <location>
        <begin position="208"/>
        <end position="241"/>
    </location>
</feature>
<keyword evidence="1" id="KW-0802">TPR repeat</keyword>
<name>A0ABX1GUQ6_9FLAO</name>
<dbReference type="SUPFAM" id="SSF48452">
    <property type="entry name" value="TPR-like"/>
    <property type="match status" value="2"/>
</dbReference>
<dbReference type="Pfam" id="PF13181">
    <property type="entry name" value="TPR_8"/>
    <property type="match status" value="1"/>
</dbReference>
<dbReference type="InterPro" id="IPR011990">
    <property type="entry name" value="TPR-like_helical_dom_sf"/>
</dbReference>
<dbReference type="InterPro" id="IPR019734">
    <property type="entry name" value="TPR_rpt"/>
</dbReference>
<protein>
    <submittedName>
        <fullName evidence="2">Tetratricopeptide repeat protein</fullName>
    </submittedName>
</protein>
<dbReference type="PROSITE" id="PS51257">
    <property type="entry name" value="PROKAR_LIPOPROTEIN"/>
    <property type="match status" value="1"/>
</dbReference>
<gene>
    <name evidence="2" type="ORF">HCU67_12280</name>
</gene>
<dbReference type="PROSITE" id="PS50005">
    <property type="entry name" value="TPR"/>
    <property type="match status" value="1"/>
</dbReference>
<keyword evidence="3" id="KW-1185">Reference proteome</keyword>
<sequence length="425" mass="49017">MKYLLIGLLVLGFFSCSEPQSQITSKADYDKYLVNNKNPKTTSKYFQLWNNKITADSTEILSFGNVASEYTRYFKNTGNISYLKKAEQALSKAVEIANINKESYAISLARNYISQHRFKEALQMTKLADSIGGSNKETQSLYFDVHMELGNFAKAERYLDSIKNFSEFGYLIRLAKWNDYKGDLDTTIKMMEKAMKKAESSNNHYLKLWSYTNIADYYGHAGRLEESYHFYLKALNIDPQNAYAKKGLAWIVFSHERNGTEALRILDSVTAYHKAPDYYALKAEIANFMGDEIAYENNMTNYYNQAQNEAYGPMYNTYQINYYIDYDRHLKRARRLAEIEVENRPTPESYSYLASTYLEMGREQEALKIVEAHIIGKTFEPGILLNAAKIFKANQHFEKVEALKPELIGAVYELGPAAKKQIYDL</sequence>
<comment type="caution">
    <text evidence="2">The sequence shown here is derived from an EMBL/GenBank/DDBJ whole genome shotgun (WGS) entry which is preliminary data.</text>
</comment>
<evidence type="ECO:0000313" key="2">
    <source>
        <dbReference type="EMBL" id="NKI32725.1"/>
    </source>
</evidence>
<dbReference type="Gene3D" id="1.25.40.10">
    <property type="entry name" value="Tetratricopeptide repeat domain"/>
    <property type="match status" value="2"/>
</dbReference>
<dbReference type="Proteomes" id="UP000718451">
    <property type="component" value="Unassembled WGS sequence"/>
</dbReference>
<evidence type="ECO:0000256" key="1">
    <source>
        <dbReference type="PROSITE-ProRule" id="PRU00339"/>
    </source>
</evidence>